<keyword evidence="11" id="KW-1185">Reference proteome</keyword>
<reference evidence="12" key="5">
    <citation type="submission" date="2019-02" db="EMBL/GenBank/DDBJ databases">
        <title>FDA dAtabase for Regulatory Grade micrObial Sequences (FDA-ARGOS): Supporting development and validation of Infectious Disease Dx tests.</title>
        <authorList>
            <person name="Duncan R."/>
            <person name="Fisher C."/>
            <person name="Tallon L."/>
            <person name="Sadzewicz L."/>
            <person name="Sengamalay N."/>
            <person name="Ott S."/>
            <person name="Godinez A."/>
            <person name="Nagaraj S."/>
            <person name="Vavikolanu K."/>
            <person name="Nadendla S."/>
            <person name="Aluvathingal J."/>
            <person name="Sichtig H."/>
        </authorList>
    </citation>
    <scope>NUCLEOTIDE SEQUENCE [LARGE SCALE GENOMIC DNA]</scope>
    <source>
        <strain evidence="12">FDAARGOS_361</strain>
    </source>
</reference>
<reference evidence="8" key="6">
    <citation type="submission" date="2019-02" db="EMBL/GenBank/DDBJ databases">
        <title>FDA dAtabase for Regulatory Grade micrObial Sequences (FDA-ARGOS): Supporting development and validation of Infectious Disease Dx tests.</title>
        <authorList>
            <person name="Duncan R."/>
            <person name="Fisher C."/>
            <person name="Tallon L.J."/>
            <person name="Sadzewicz L."/>
            <person name="Sengamalay N."/>
            <person name="Ott S."/>
            <person name="Godinez A."/>
            <person name="Nagaraj S."/>
            <person name="Nadendla S."/>
            <person name="Sichtig H."/>
        </authorList>
    </citation>
    <scope>NUCLEOTIDE SEQUENCE</scope>
    <source>
        <strain evidence="9">FDAARGOS_360</strain>
        <strain evidence="8">FDAARGOS_361</strain>
    </source>
</reference>
<dbReference type="EMBL" id="LR812653">
    <property type="protein sequence ID" value="CAC5433376.1"/>
    <property type="molecule type" value="Genomic_DNA"/>
</dbReference>
<dbReference type="RefSeq" id="XP_003864000.1">
    <property type="nucleotide sequence ID" value="XM_003863952.1"/>
</dbReference>
<dbReference type="Proteomes" id="UP000601710">
    <property type="component" value="Chromosome 33"/>
</dbReference>
<reference evidence="10" key="3">
    <citation type="submission" date="2011-02" db="EMBL/GenBank/DDBJ databases">
        <title>Whole genome sequencing of Leishmania donovani clinical lines reveals dynamic variation related to drug resistance.</title>
        <authorList>
            <person name="Downing T."/>
            <person name="Imamura H."/>
            <person name="Sanders M."/>
            <person name="Decuypere S."/>
            <person name="Hertz-Fowler C."/>
            <person name="Clark T.G."/>
            <person name="Rijal S."/>
            <person name="Sundar S."/>
            <person name="Quail M.A."/>
            <person name="De Doncker S."/>
            <person name="Maes I."/>
            <person name="Vanaerschot M."/>
            <person name="Stark O."/>
            <person name="Schonian G."/>
            <person name="Dujardin J.C."/>
            <person name="Berriman M."/>
        </authorList>
    </citation>
    <scope>NUCLEOTIDE SEQUENCE [LARGE SCALE GENOMIC DNA]</scope>
    <source>
        <strain evidence="10">BPK282A1</strain>
    </source>
</reference>
<dbReference type="AlphaFoldDB" id="A0A3Q8IMC7"/>
<proteinExistence type="predicted"/>
<dbReference type="EMBL" id="RHLD01000006">
    <property type="protein sequence ID" value="TPP55525.1"/>
    <property type="molecule type" value="Genomic_DNA"/>
</dbReference>
<evidence type="ECO:0000313" key="7">
    <source>
        <dbReference type="EMBL" id="CBZ37317.1"/>
    </source>
</evidence>
<accession>E9BQA5</accession>
<dbReference type="Proteomes" id="UP000318447">
    <property type="component" value="Unassembled WGS sequence"/>
</dbReference>
<evidence type="ECO:0000313" key="12">
    <source>
        <dbReference type="Proteomes" id="UP000318447"/>
    </source>
</evidence>
<dbReference type="VEuPathDB" id="TriTrypDB:LdBPK_331740.1"/>
<dbReference type="EMBL" id="FR799620">
    <property type="protein sequence ID" value="CBZ37317.1"/>
    <property type="molecule type" value="Genomic_DNA"/>
</dbReference>
<evidence type="ECO:0000313" key="10">
    <source>
        <dbReference type="Proteomes" id="UP000008980"/>
    </source>
</evidence>
<dbReference type="CDD" id="cd22860">
    <property type="entry name" value="PDRG1"/>
    <property type="match status" value="1"/>
</dbReference>
<gene>
    <name evidence="9" type="ORF">CGC20_10595</name>
    <name evidence="8" type="ORF">CGC21_37765</name>
    <name evidence="7" type="ORF">LDBPK_331740</name>
    <name evidence="5" type="ORF">LdCL_330024100</name>
    <name evidence="6" type="ORF">LDHU3_33.2600</name>
</gene>
<evidence type="ECO:0000313" key="6">
    <source>
        <dbReference type="EMBL" id="CAC5433376.1"/>
    </source>
</evidence>
<dbReference type="SMR" id="A0A3Q8IMC7"/>
<evidence type="ECO:0000256" key="3">
    <source>
        <dbReference type="ARBA" id="ARBA00023186"/>
    </source>
</evidence>
<keyword evidence="2" id="KW-0963">Cytoplasm</keyword>
<dbReference type="VEuPathDB" id="TriTrypDB:LDHU3_33.2600"/>
<reference evidence="7 10" key="1">
    <citation type="journal article" date="2011" name="Genome Res.">
        <title>Whole genome sequencing of multiple Leishmania donovani clinical isolates provides insights into population structure and mechanisms of drug resistance.</title>
        <authorList>
            <person name="Downing T."/>
            <person name="Imamura H."/>
            <person name="Decuypere S."/>
            <person name="Clark T.G."/>
            <person name="Coombs G.H."/>
            <person name="Cotton J.A."/>
            <person name="Hilley J.D."/>
            <person name="de Doncker S."/>
            <person name="Maes I."/>
            <person name="Mottram J.C."/>
            <person name="Quail M.A."/>
            <person name="Rijal S."/>
            <person name="Sanders M."/>
            <person name="Schonian G."/>
            <person name="Stark O."/>
            <person name="Sundar S."/>
            <person name="Vanaerschot M."/>
            <person name="Hertz-Fowler C."/>
            <person name="Dujardin J.C."/>
            <person name="Berriman M."/>
        </authorList>
    </citation>
    <scope>NUCLEOTIDE SEQUENCE [LARGE SCALE GENOMIC DNA]</scope>
    <source>
        <strain evidence="7 10">BPK282A1</strain>
    </source>
</reference>
<reference evidence="7" key="2">
    <citation type="submission" date="2011-01" db="EMBL/GenBank/DDBJ databases">
        <authorList>
            <person name="Zhao B.P."/>
            <person name="Ren Z.A."/>
            <person name="Li C.D."/>
        </authorList>
    </citation>
    <scope>NUCLEOTIDE SEQUENCE</scope>
    <source>
        <strain evidence="7">BPK282A1</strain>
    </source>
</reference>
<name>A0A3Q8IMC7_LEIDO</name>
<keyword evidence="3" id="KW-0143">Chaperone</keyword>
<protein>
    <submittedName>
        <fullName evidence="6">Hypothetical_protein_conserved</fullName>
    </submittedName>
</protein>
<reference evidence="13" key="7">
    <citation type="submission" date="2019-02" db="EMBL/GenBank/DDBJ databases">
        <title>FDA dAtabase for Regulatory Grade micrObial Sequences (FDA-ARGOS): Supporting development and validation of Infectious Disease Dx tests.</title>
        <authorList>
            <person name="Duncan R."/>
            <person name="Fisher C."/>
            <person name="Tallon L."/>
            <person name="Sadzewicz L."/>
            <person name="Sengamalay N."/>
            <person name="Ott S."/>
            <person name="Godinez A."/>
            <person name="Nagaraj S."/>
            <person name="Vavikolanu K."/>
            <person name="Vyas G."/>
            <person name="Nadendla S."/>
            <person name="Aluvathingal J."/>
            <person name="Sichtig H."/>
        </authorList>
    </citation>
    <scope>NUCLEOTIDE SEQUENCE [LARGE SCALE GENOMIC DNA]</scope>
    <source>
        <strain evidence="13">FDAARGOS_360</strain>
    </source>
</reference>
<feature type="coiled-coil region" evidence="4">
    <location>
        <begin position="72"/>
        <end position="106"/>
    </location>
</feature>
<evidence type="ECO:0000313" key="8">
    <source>
        <dbReference type="EMBL" id="TPP53702.1"/>
    </source>
</evidence>
<evidence type="ECO:0000256" key="2">
    <source>
        <dbReference type="ARBA" id="ARBA00022490"/>
    </source>
</evidence>
<reference evidence="6" key="8">
    <citation type="submission" date="2020-06" db="EMBL/GenBank/DDBJ databases">
        <authorList>
            <person name="Camacho E."/>
            <person name="Gonzalez-de la Fuente S."/>
            <person name="Rastrojo A."/>
            <person name="Peiro-Pastor R."/>
            <person name="Solana JC."/>
            <person name="Tabera L."/>
            <person name="Gamarro F."/>
            <person name="Carrasco-Ramiro F."/>
            <person name="Requena JM."/>
            <person name="Aguado B."/>
        </authorList>
    </citation>
    <scope>NUCLEOTIDE SEQUENCE</scope>
</reference>
<evidence type="ECO:0000313" key="13">
    <source>
        <dbReference type="Proteomes" id="UP000318821"/>
    </source>
</evidence>
<organism evidence="5 11">
    <name type="scientific">Leishmania donovani</name>
    <dbReference type="NCBI Taxonomy" id="5661"/>
    <lineage>
        <taxon>Eukaryota</taxon>
        <taxon>Discoba</taxon>
        <taxon>Euglenozoa</taxon>
        <taxon>Kinetoplastea</taxon>
        <taxon>Metakinetoplastina</taxon>
        <taxon>Trypanosomatida</taxon>
        <taxon>Trypanosomatidae</taxon>
        <taxon>Leishmaniinae</taxon>
        <taxon>Leishmania</taxon>
    </lineage>
</organism>
<comment type="subcellular location">
    <subcellularLocation>
        <location evidence="1">Cytoplasm</location>
    </subcellularLocation>
</comment>
<sequence length="123" mass="14245">MEKDLNAERTDIEIAAEEVTEAKQYLVDLDRRKNQYREAQRKILTTRPEEDLWILSGGSTFVSCELSHSDTLKYFEWRLQQCDNEIERAREDLKLKVAALAELEGADSALARLYEGFELKGMS</sequence>
<dbReference type="EMBL" id="CP029532">
    <property type="protein sequence ID" value="AYU82152.1"/>
    <property type="molecule type" value="Genomic_DNA"/>
</dbReference>
<evidence type="ECO:0000313" key="9">
    <source>
        <dbReference type="EMBL" id="TPP55525.1"/>
    </source>
</evidence>
<evidence type="ECO:0000256" key="1">
    <source>
        <dbReference type="ARBA" id="ARBA00004496"/>
    </source>
</evidence>
<dbReference type="VEuPathDB" id="TriTrypDB:LdCL_330024100"/>
<dbReference type="Proteomes" id="UP000008980">
    <property type="component" value="Chromosome 33"/>
</dbReference>
<dbReference type="EMBL" id="RHLC01000007">
    <property type="protein sequence ID" value="TPP53702.1"/>
    <property type="molecule type" value="Genomic_DNA"/>
</dbReference>
<dbReference type="OMA" id="NDTENLW"/>
<dbReference type="Proteomes" id="UP000274082">
    <property type="component" value="Chromosome 33"/>
</dbReference>
<evidence type="ECO:0000313" key="5">
    <source>
        <dbReference type="EMBL" id="AYU82152.1"/>
    </source>
</evidence>
<dbReference type="PANTHER" id="PTHR21162:SF0">
    <property type="entry name" value="P53 AND DNA DAMAGE-REGULATED PROTEIN 1"/>
    <property type="match status" value="1"/>
</dbReference>
<dbReference type="OrthoDB" id="20282at2759"/>
<dbReference type="GeneID" id="13392395"/>
<dbReference type="GO" id="GO:0005737">
    <property type="term" value="C:cytoplasm"/>
    <property type="evidence" value="ECO:0007669"/>
    <property type="project" value="UniProtKB-SubCell"/>
</dbReference>
<dbReference type="InterPro" id="IPR030482">
    <property type="entry name" value="PDRG1"/>
</dbReference>
<keyword evidence="4" id="KW-0175">Coiled coil</keyword>
<dbReference type="Proteomes" id="UP000318821">
    <property type="component" value="Unassembled WGS sequence"/>
</dbReference>
<evidence type="ECO:0000256" key="4">
    <source>
        <dbReference type="SAM" id="Coils"/>
    </source>
</evidence>
<accession>A0A3Q8IMC7</accession>
<reference evidence="5 11" key="4">
    <citation type="journal article" date="2018" name="Sci. Rep.">
        <title>A complete Leishmania donovani reference genome identifies novel genetic variations associated with virulence.</title>
        <authorList>
            <person name="Lypaczewski P."/>
            <person name="Hoshizaki J."/>
            <person name="Zhang W.-W."/>
            <person name="McCall L.-I."/>
            <person name="Torcivia-Rodriguez J."/>
            <person name="Simonyan V."/>
            <person name="Kaur A."/>
            <person name="Dewar K."/>
            <person name="Matlashewski G."/>
        </authorList>
    </citation>
    <scope>NUCLEOTIDE SEQUENCE [LARGE SCALE GENOMIC DNA]</scope>
    <source>
        <strain evidence="5 11">LdCL</strain>
    </source>
</reference>
<evidence type="ECO:0000313" key="11">
    <source>
        <dbReference type="Proteomes" id="UP000274082"/>
    </source>
</evidence>
<dbReference type="PANTHER" id="PTHR21162">
    <property type="entry name" value="P53 AND DNA DAMAGE-REGULATED PROTEIN"/>
    <property type="match status" value="1"/>
</dbReference>
<dbReference type="KEGG" id="ldo:LDBPK_331740"/>